<dbReference type="Pfam" id="PF01925">
    <property type="entry name" value="TauE"/>
    <property type="match status" value="1"/>
</dbReference>
<accession>A0A1W1BIX1</accession>
<keyword evidence="2 5" id="KW-0812">Transmembrane</keyword>
<gene>
    <name evidence="6" type="ORF">MNB_SV-3-205</name>
</gene>
<evidence type="ECO:0000256" key="5">
    <source>
        <dbReference type="SAM" id="Phobius"/>
    </source>
</evidence>
<feature type="transmembrane region" description="Helical" evidence="5">
    <location>
        <begin position="228"/>
        <end position="246"/>
    </location>
</feature>
<dbReference type="InterPro" id="IPR051598">
    <property type="entry name" value="TSUP/Inactive_protease-like"/>
</dbReference>
<dbReference type="EMBL" id="FPHI01000006">
    <property type="protein sequence ID" value="SFV53453.1"/>
    <property type="molecule type" value="Genomic_DNA"/>
</dbReference>
<evidence type="ECO:0000256" key="2">
    <source>
        <dbReference type="ARBA" id="ARBA00022692"/>
    </source>
</evidence>
<evidence type="ECO:0000313" key="6">
    <source>
        <dbReference type="EMBL" id="SFV53453.1"/>
    </source>
</evidence>
<keyword evidence="4 5" id="KW-0472">Membrane</keyword>
<sequence>MMIALILVGIVIGTMSGFFGIGGGMILVPILLVMGFEIKDAIGISIIQMVFSSIFGSYLNYKRGSLIVGEGIFVGFGGFIGGFIGGYITGYISDTLLEFTFFGLLIFALFRLFFSPNHEDENQTKSFSKGLLFLMGLVIGIFAITLGIGGSIILTPLLVGLLHYPIKKAVSAGLFFVVFSSVAGMISRVGYGIIDFQNGLFVAIASLFGVALGIWLKEYISSKNHKIALLVLYLCAIVMLVKKIWFV</sequence>
<comment type="subcellular location">
    <subcellularLocation>
        <location evidence="1">Membrane</location>
        <topology evidence="1">Multi-pass membrane protein</topology>
    </subcellularLocation>
</comment>
<evidence type="ECO:0000256" key="4">
    <source>
        <dbReference type="ARBA" id="ARBA00023136"/>
    </source>
</evidence>
<feature type="transmembrane region" description="Helical" evidence="5">
    <location>
        <begin position="95"/>
        <end position="114"/>
    </location>
</feature>
<feature type="transmembrane region" description="Helical" evidence="5">
    <location>
        <begin position="67"/>
        <end position="88"/>
    </location>
</feature>
<dbReference type="GO" id="GO:0016020">
    <property type="term" value="C:membrane"/>
    <property type="evidence" value="ECO:0007669"/>
    <property type="project" value="UniProtKB-SubCell"/>
</dbReference>
<feature type="transmembrane region" description="Helical" evidence="5">
    <location>
        <begin position="134"/>
        <end position="162"/>
    </location>
</feature>
<dbReference type="InterPro" id="IPR002781">
    <property type="entry name" value="TM_pro_TauE-like"/>
</dbReference>
<organism evidence="6">
    <name type="scientific">hydrothermal vent metagenome</name>
    <dbReference type="NCBI Taxonomy" id="652676"/>
    <lineage>
        <taxon>unclassified sequences</taxon>
        <taxon>metagenomes</taxon>
        <taxon>ecological metagenomes</taxon>
    </lineage>
</organism>
<dbReference type="AlphaFoldDB" id="A0A1W1BIX1"/>
<feature type="transmembrane region" description="Helical" evidence="5">
    <location>
        <begin position="200"/>
        <end position="216"/>
    </location>
</feature>
<dbReference type="PANTHER" id="PTHR43701:SF2">
    <property type="entry name" value="MEMBRANE TRANSPORTER PROTEIN YJNA-RELATED"/>
    <property type="match status" value="1"/>
</dbReference>
<feature type="transmembrane region" description="Helical" evidence="5">
    <location>
        <begin position="174"/>
        <end position="194"/>
    </location>
</feature>
<evidence type="ECO:0000256" key="3">
    <source>
        <dbReference type="ARBA" id="ARBA00022989"/>
    </source>
</evidence>
<reference evidence="6" key="1">
    <citation type="submission" date="2016-10" db="EMBL/GenBank/DDBJ databases">
        <authorList>
            <person name="de Groot N.N."/>
        </authorList>
    </citation>
    <scope>NUCLEOTIDE SEQUENCE</scope>
</reference>
<proteinExistence type="predicted"/>
<keyword evidence="3 5" id="KW-1133">Transmembrane helix</keyword>
<name>A0A1W1BIX1_9ZZZZ</name>
<dbReference type="PANTHER" id="PTHR43701">
    <property type="entry name" value="MEMBRANE TRANSPORTER PROTEIN MJ0441-RELATED"/>
    <property type="match status" value="1"/>
</dbReference>
<evidence type="ECO:0000256" key="1">
    <source>
        <dbReference type="ARBA" id="ARBA00004141"/>
    </source>
</evidence>
<feature type="transmembrane region" description="Helical" evidence="5">
    <location>
        <begin position="41"/>
        <end position="61"/>
    </location>
</feature>
<feature type="transmembrane region" description="Helical" evidence="5">
    <location>
        <begin position="6"/>
        <end position="34"/>
    </location>
</feature>
<protein>
    <submittedName>
        <fullName evidence="6">Arginine/ornithine antiporter ArcD</fullName>
    </submittedName>
</protein>